<gene>
    <name evidence="7" type="ORF">GPZ80_18085</name>
</gene>
<comment type="subcellular location">
    <subcellularLocation>
        <location evidence="1">Cell membrane</location>
        <topology evidence="1">Multi-pass membrane protein</topology>
    </subcellularLocation>
</comment>
<evidence type="ECO:0000259" key="6">
    <source>
        <dbReference type="PROSITE" id="PS50850"/>
    </source>
</evidence>
<keyword evidence="4 5" id="KW-0472">Membrane</keyword>
<dbReference type="InterPro" id="IPR036259">
    <property type="entry name" value="MFS_trans_sf"/>
</dbReference>
<feature type="transmembrane region" description="Helical" evidence="5">
    <location>
        <begin position="46"/>
        <end position="66"/>
    </location>
</feature>
<feature type="transmembrane region" description="Helical" evidence="5">
    <location>
        <begin position="98"/>
        <end position="121"/>
    </location>
</feature>
<reference evidence="7 8" key="1">
    <citation type="submission" date="2020-06" db="EMBL/GenBank/DDBJ databases">
        <title>Actinokineospora xiongansis sp. nov., isolated from soil of Baiyangdian.</title>
        <authorList>
            <person name="Zhang X."/>
        </authorList>
    </citation>
    <scope>NUCLEOTIDE SEQUENCE [LARGE SCALE GENOMIC DNA]</scope>
    <source>
        <strain evidence="7 8">HBU206404</strain>
    </source>
</reference>
<evidence type="ECO:0000256" key="3">
    <source>
        <dbReference type="ARBA" id="ARBA00022989"/>
    </source>
</evidence>
<protein>
    <submittedName>
        <fullName evidence="7">MFS transporter</fullName>
    </submittedName>
</protein>
<sequence length="397" mass="40708">MFRSRWSILAVIVVAQTGSISLLYGVPFLIPLMRGTEGITLTQAGTIAAAPLLGVLAMLIIWGALADRFGERLIMTVGTLGTGVCGVGAALIDGPVALGLALVAAGGFGSSINVTSGRAILAAFDVTQRGLAMGIRQSAQPLGLSLAAVILPPLGLAWGYREALLVPAAICLVMGLVVAVVVPSHPRGERSQVRAPSPYRDMRLWRVHMASALLVWPQFIGAVFALTYLVTEQGWDPVSAGALLAVVQLLGAGGRIGAGVWSDRVDSRMRPMRIIAAAGTVSMVVWALGDVFAPAVALFGLVAVTIIAACPNGLSFTATAELAGPAWAGRAMGVQNTGQNSMAMAVAPAFAALVTAIGWPLALTAAAVFPLAAVGLTPVRGERSGRAARALPERALT</sequence>
<dbReference type="PANTHER" id="PTHR23527:SF1">
    <property type="entry name" value="BLL3282 PROTEIN"/>
    <property type="match status" value="1"/>
</dbReference>
<dbReference type="InterPro" id="IPR020846">
    <property type="entry name" value="MFS_dom"/>
</dbReference>
<feature type="transmembrane region" description="Helical" evidence="5">
    <location>
        <begin position="142"/>
        <end position="158"/>
    </location>
</feature>
<evidence type="ECO:0000313" key="8">
    <source>
        <dbReference type="Proteomes" id="UP000734823"/>
    </source>
</evidence>
<feature type="transmembrane region" description="Helical" evidence="5">
    <location>
        <begin position="7"/>
        <end position="26"/>
    </location>
</feature>
<keyword evidence="3 5" id="KW-1133">Transmembrane helix</keyword>
<dbReference type="PROSITE" id="PS50850">
    <property type="entry name" value="MFS"/>
    <property type="match status" value="1"/>
</dbReference>
<feature type="transmembrane region" description="Helical" evidence="5">
    <location>
        <begin position="274"/>
        <end position="307"/>
    </location>
</feature>
<dbReference type="EMBL" id="JABVED010000010">
    <property type="protein sequence ID" value="MBC6449080.1"/>
    <property type="molecule type" value="Genomic_DNA"/>
</dbReference>
<feature type="domain" description="Major facilitator superfamily (MFS) profile" evidence="6">
    <location>
        <begin position="1"/>
        <end position="384"/>
    </location>
</feature>
<dbReference type="SUPFAM" id="SSF103473">
    <property type="entry name" value="MFS general substrate transporter"/>
    <property type="match status" value="1"/>
</dbReference>
<feature type="transmembrane region" description="Helical" evidence="5">
    <location>
        <begin position="73"/>
        <end position="92"/>
    </location>
</feature>
<evidence type="ECO:0000256" key="4">
    <source>
        <dbReference type="ARBA" id="ARBA00023136"/>
    </source>
</evidence>
<dbReference type="PANTHER" id="PTHR23527">
    <property type="entry name" value="BLL3282 PROTEIN"/>
    <property type="match status" value="1"/>
</dbReference>
<feature type="transmembrane region" description="Helical" evidence="5">
    <location>
        <begin position="242"/>
        <end position="262"/>
    </location>
</feature>
<dbReference type="Proteomes" id="UP000734823">
    <property type="component" value="Unassembled WGS sequence"/>
</dbReference>
<keyword evidence="2 5" id="KW-0812">Transmembrane</keyword>
<evidence type="ECO:0000256" key="5">
    <source>
        <dbReference type="SAM" id="Phobius"/>
    </source>
</evidence>
<dbReference type="Pfam" id="PF07690">
    <property type="entry name" value="MFS_1"/>
    <property type="match status" value="1"/>
</dbReference>
<evidence type="ECO:0000256" key="1">
    <source>
        <dbReference type="ARBA" id="ARBA00004651"/>
    </source>
</evidence>
<proteinExistence type="predicted"/>
<feature type="transmembrane region" description="Helical" evidence="5">
    <location>
        <begin position="349"/>
        <end position="376"/>
    </location>
</feature>
<feature type="transmembrane region" description="Helical" evidence="5">
    <location>
        <begin position="204"/>
        <end position="230"/>
    </location>
</feature>
<name>A0ABR7L8Q0_9PSEU</name>
<organism evidence="7 8">
    <name type="scientific">Actinokineospora xionganensis</name>
    <dbReference type="NCBI Taxonomy" id="2684470"/>
    <lineage>
        <taxon>Bacteria</taxon>
        <taxon>Bacillati</taxon>
        <taxon>Actinomycetota</taxon>
        <taxon>Actinomycetes</taxon>
        <taxon>Pseudonocardiales</taxon>
        <taxon>Pseudonocardiaceae</taxon>
        <taxon>Actinokineospora</taxon>
    </lineage>
</organism>
<dbReference type="InterPro" id="IPR052952">
    <property type="entry name" value="MFS-Transporter"/>
</dbReference>
<evidence type="ECO:0000256" key="2">
    <source>
        <dbReference type="ARBA" id="ARBA00022692"/>
    </source>
</evidence>
<comment type="caution">
    <text evidence="7">The sequence shown here is derived from an EMBL/GenBank/DDBJ whole genome shotgun (WGS) entry which is preliminary data.</text>
</comment>
<dbReference type="RefSeq" id="WP_187221561.1">
    <property type="nucleotide sequence ID" value="NZ_JABVED010000010.1"/>
</dbReference>
<accession>A0ABR7L8Q0</accession>
<feature type="transmembrane region" description="Helical" evidence="5">
    <location>
        <begin position="164"/>
        <end position="183"/>
    </location>
</feature>
<dbReference type="InterPro" id="IPR011701">
    <property type="entry name" value="MFS"/>
</dbReference>
<evidence type="ECO:0000313" key="7">
    <source>
        <dbReference type="EMBL" id="MBC6449080.1"/>
    </source>
</evidence>
<keyword evidence="8" id="KW-1185">Reference proteome</keyword>
<dbReference type="Gene3D" id="1.20.1250.20">
    <property type="entry name" value="MFS general substrate transporter like domains"/>
    <property type="match status" value="2"/>
</dbReference>